<evidence type="ECO:0000256" key="3">
    <source>
        <dbReference type="ARBA" id="ARBA00022692"/>
    </source>
</evidence>
<organism evidence="9 10">
    <name type="scientific">Treponema lecithinolyticum ATCC 700332</name>
    <dbReference type="NCBI Taxonomy" id="1321815"/>
    <lineage>
        <taxon>Bacteria</taxon>
        <taxon>Pseudomonadati</taxon>
        <taxon>Spirochaetota</taxon>
        <taxon>Spirochaetia</taxon>
        <taxon>Spirochaetales</taxon>
        <taxon>Treponemataceae</taxon>
        <taxon>Treponema</taxon>
    </lineage>
</organism>
<feature type="transmembrane region" description="Helical" evidence="7">
    <location>
        <begin position="146"/>
        <end position="172"/>
    </location>
</feature>
<evidence type="ECO:0000256" key="1">
    <source>
        <dbReference type="ARBA" id="ARBA00004651"/>
    </source>
</evidence>
<proteinExistence type="inferred from homology"/>
<keyword evidence="2" id="KW-1003">Cell membrane</keyword>
<evidence type="ECO:0000259" key="8">
    <source>
        <dbReference type="Pfam" id="PF01618"/>
    </source>
</evidence>
<evidence type="ECO:0000256" key="4">
    <source>
        <dbReference type="ARBA" id="ARBA00022989"/>
    </source>
</evidence>
<feature type="transmembrane region" description="Helical" evidence="7">
    <location>
        <begin position="12"/>
        <end position="32"/>
    </location>
</feature>
<reference evidence="9 10" key="1">
    <citation type="submission" date="2013-08" db="EMBL/GenBank/DDBJ databases">
        <authorList>
            <person name="Weinstock G."/>
            <person name="Sodergren E."/>
            <person name="Wylie T."/>
            <person name="Fulton L."/>
            <person name="Fulton R."/>
            <person name="Fronick C."/>
            <person name="O'Laughlin M."/>
            <person name="Godfrey J."/>
            <person name="Miner T."/>
            <person name="Herter B."/>
            <person name="Appelbaum E."/>
            <person name="Cordes M."/>
            <person name="Lek S."/>
            <person name="Wollam A."/>
            <person name="Pepin K.H."/>
            <person name="Palsikar V.B."/>
            <person name="Mitreva M."/>
            <person name="Wilson R.K."/>
        </authorList>
    </citation>
    <scope>NUCLEOTIDE SEQUENCE [LARGE SCALE GENOMIC DNA]</scope>
    <source>
        <strain evidence="9 10">ATCC 700332</strain>
    </source>
</reference>
<dbReference type="PANTHER" id="PTHR30625">
    <property type="entry name" value="PROTEIN TOLQ"/>
    <property type="match status" value="1"/>
</dbReference>
<comment type="caution">
    <text evidence="9">The sequence shown here is derived from an EMBL/GenBank/DDBJ whole genome shotgun (WGS) entry which is preliminary data.</text>
</comment>
<keyword evidence="6" id="KW-0813">Transport</keyword>
<gene>
    <name evidence="9" type="ORF">HMPREF9193_02103</name>
</gene>
<dbReference type="RefSeq" id="WP_021686276.1">
    <property type="nucleotide sequence ID" value="NZ_KI260554.1"/>
</dbReference>
<keyword evidence="5 7" id="KW-0472">Membrane</keyword>
<dbReference type="Proteomes" id="UP000016649">
    <property type="component" value="Unassembled WGS sequence"/>
</dbReference>
<evidence type="ECO:0000256" key="5">
    <source>
        <dbReference type="ARBA" id="ARBA00023136"/>
    </source>
</evidence>
<name>A0ABN0NWI7_TRELE</name>
<keyword evidence="4 7" id="KW-1133">Transmembrane helix</keyword>
<keyword evidence="3 7" id="KW-0812">Transmembrane</keyword>
<dbReference type="Pfam" id="PF01618">
    <property type="entry name" value="MotA_ExbB"/>
    <property type="match status" value="1"/>
</dbReference>
<dbReference type="EMBL" id="AWVH01000044">
    <property type="protein sequence ID" value="ERJ91650.1"/>
    <property type="molecule type" value="Genomic_DNA"/>
</dbReference>
<feature type="transmembrane region" description="Helical" evidence="7">
    <location>
        <begin position="106"/>
        <end position="126"/>
    </location>
</feature>
<evidence type="ECO:0000256" key="7">
    <source>
        <dbReference type="SAM" id="Phobius"/>
    </source>
</evidence>
<comment type="similarity">
    <text evidence="6">Belongs to the exbB/tolQ family.</text>
</comment>
<comment type="subcellular location">
    <subcellularLocation>
        <location evidence="1">Cell membrane</location>
        <topology evidence="1">Multi-pass membrane protein</topology>
    </subcellularLocation>
    <subcellularLocation>
        <location evidence="6">Membrane</location>
        <topology evidence="6">Multi-pass membrane protein</topology>
    </subcellularLocation>
</comment>
<protein>
    <submittedName>
        <fullName evidence="9">Transporter, MotA/TolQ/ExbB proton channel family protein</fullName>
    </submittedName>
</protein>
<keyword evidence="10" id="KW-1185">Reference proteome</keyword>
<evidence type="ECO:0000256" key="6">
    <source>
        <dbReference type="RuleBase" id="RU004057"/>
    </source>
</evidence>
<sequence>MFKIIKSGGWIMLPIFLCAFAATFIIIERILYFADLKKRDGILFQMVRSFIRNRDFVSAENMCAKNGTPASAVLHKLIHCRSYSVADLKEAVLTETTRQIPHLERFLSPLAVIANVSTLLGLLGTVTGNIRAFGILGAAGTMGNPALLAGAIAEALVTTAAGLTVSIPAIIFHNYFTHKANRCIAAIETEVSDLLMMVQGRDIRNET</sequence>
<feature type="domain" description="MotA/TolQ/ExbB proton channel" evidence="8">
    <location>
        <begin position="84"/>
        <end position="188"/>
    </location>
</feature>
<dbReference type="InterPro" id="IPR050790">
    <property type="entry name" value="ExbB/TolQ_transport"/>
</dbReference>
<keyword evidence="6" id="KW-0653">Protein transport</keyword>
<accession>A0ABN0NWI7</accession>
<dbReference type="PANTHER" id="PTHR30625:SF11">
    <property type="entry name" value="MOTA_TOLQ_EXBB PROTON CHANNEL DOMAIN-CONTAINING PROTEIN"/>
    <property type="match status" value="1"/>
</dbReference>
<evidence type="ECO:0000313" key="9">
    <source>
        <dbReference type="EMBL" id="ERJ91650.1"/>
    </source>
</evidence>
<evidence type="ECO:0000313" key="10">
    <source>
        <dbReference type="Proteomes" id="UP000016649"/>
    </source>
</evidence>
<dbReference type="InterPro" id="IPR002898">
    <property type="entry name" value="MotA_ExbB_proton_chnl"/>
</dbReference>
<evidence type="ECO:0000256" key="2">
    <source>
        <dbReference type="ARBA" id="ARBA00022475"/>
    </source>
</evidence>